<dbReference type="InterPro" id="IPR011008">
    <property type="entry name" value="Dimeric_a/b-barrel"/>
</dbReference>
<keyword evidence="3" id="KW-1185">Reference proteome</keyword>
<organism evidence="2 3">
    <name type="scientific">Apiospora arundinis</name>
    <dbReference type="NCBI Taxonomy" id="335852"/>
    <lineage>
        <taxon>Eukaryota</taxon>
        <taxon>Fungi</taxon>
        <taxon>Dikarya</taxon>
        <taxon>Ascomycota</taxon>
        <taxon>Pezizomycotina</taxon>
        <taxon>Sordariomycetes</taxon>
        <taxon>Xylariomycetidae</taxon>
        <taxon>Amphisphaeriales</taxon>
        <taxon>Apiosporaceae</taxon>
        <taxon>Apiospora</taxon>
    </lineage>
</organism>
<evidence type="ECO:0000259" key="1">
    <source>
        <dbReference type="Pfam" id="PF03992"/>
    </source>
</evidence>
<dbReference type="Gene3D" id="3.30.70.100">
    <property type="match status" value="1"/>
</dbReference>
<proteinExistence type="predicted"/>
<evidence type="ECO:0000313" key="3">
    <source>
        <dbReference type="Proteomes" id="UP001390339"/>
    </source>
</evidence>
<dbReference type="SUPFAM" id="SSF54909">
    <property type="entry name" value="Dimeric alpha+beta barrel"/>
    <property type="match status" value="1"/>
</dbReference>
<protein>
    <recommendedName>
        <fullName evidence="1">ABM domain-containing protein</fullName>
    </recommendedName>
</protein>
<accession>A0ABR2II69</accession>
<dbReference type="InterPro" id="IPR007138">
    <property type="entry name" value="ABM_dom"/>
</dbReference>
<feature type="domain" description="ABM" evidence="1">
    <location>
        <begin position="41"/>
        <end position="115"/>
    </location>
</feature>
<name>A0ABR2II69_9PEZI</name>
<comment type="caution">
    <text evidence="2">The sequence shown here is derived from an EMBL/GenBank/DDBJ whole genome shotgun (WGS) entry which is preliminary data.</text>
</comment>
<sequence length="141" mass="16262">MKNVRIQQAKHHQNLFCSLHLTIITRKLDATAEIIAGTKKMIYTMNIITPAEGKKEQVQEMLSHLVSEVEKNETGALMFCASWIEDVGVFYLIEGFANEAAQDHHRNQPYTAELHRIWQEEQNLAKKVEVFEMGRFAGFTR</sequence>
<reference evidence="2 3" key="1">
    <citation type="journal article" date="2024" name="IMA Fungus">
        <title>Apiospora arundinis, a panoply of carbohydrate-active enzymes and secondary metabolites.</title>
        <authorList>
            <person name="Sorensen T."/>
            <person name="Petersen C."/>
            <person name="Muurmann A.T."/>
            <person name="Christiansen J.V."/>
            <person name="Brundto M.L."/>
            <person name="Overgaard C.K."/>
            <person name="Boysen A.T."/>
            <person name="Wollenberg R.D."/>
            <person name="Larsen T.O."/>
            <person name="Sorensen J.L."/>
            <person name="Nielsen K.L."/>
            <person name="Sondergaard T.E."/>
        </authorList>
    </citation>
    <scope>NUCLEOTIDE SEQUENCE [LARGE SCALE GENOMIC DNA]</scope>
    <source>
        <strain evidence="2 3">AAU 773</strain>
    </source>
</reference>
<gene>
    <name evidence="2" type="ORF">PGQ11_009239</name>
</gene>
<dbReference type="Pfam" id="PF03992">
    <property type="entry name" value="ABM"/>
    <property type="match status" value="1"/>
</dbReference>
<dbReference type="Proteomes" id="UP001390339">
    <property type="component" value="Unassembled WGS sequence"/>
</dbReference>
<dbReference type="EMBL" id="JAPCWZ010000005">
    <property type="protein sequence ID" value="KAK8863004.1"/>
    <property type="molecule type" value="Genomic_DNA"/>
</dbReference>
<evidence type="ECO:0000313" key="2">
    <source>
        <dbReference type="EMBL" id="KAK8863004.1"/>
    </source>
</evidence>